<protein>
    <submittedName>
        <fullName evidence="2">Cupin domain-containing protein</fullName>
    </submittedName>
</protein>
<keyword evidence="3" id="KW-1185">Reference proteome</keyword>
<dbReference type="Gene3D" id="2.60.120.10">
    <property type="entry name" value="Jelly Rolls"/>
    <property type="match status" value="1"/>
</dbReference>
<dbReference type="EMBL" id="JBHUDJ010000001">
    <property type="protein sequence ID" value="MFD1585865.1"/>
    <property type="molecule type" value="Genomic_DNA"/>
</dbReference>
<comment type="caution">
    <text evidence="2">The sequence shown here is derived from an EMBL/GenBank/DDBJ whole genome shotgun (WGS) entry which is preliminary data.</text>
</comment>
<dbReference type="SUPFAM" id="SSF51182">
    <property type="entry name" value="RmlC-like cupins"/>
    <property type="match status" value="1"/>
</dbReference>
<proteinExistence type="predicted"/>
<evidence type="ECO:0000259" key="1">
    <source>
        <dbReference type="Pfam" id="PF07883"/>
    </source>
</evidence>
<dbReference type="Proteomes" id="UP001597119">
    <property type="component" value="Unassembled WGS sequence"/>
</dbReference>
<dbReference type="Pfam" id="PF07883">
    <property type="entry name" value="Cupin_2"/>
    <property type="match status" value="1"/>
</dbReference>
<sequence>MGYHVLDPEELADSPDHSCDRRSITEAAELAQLAAAVYDLAPGEQLATQYHYHEQREEIFYVLDGELSVETPEETFTVPAGEVFVAEPESPIRPYNPADAPDRTRVLGVGAPKFDIGRAYDPDGDE</sequence>
<dbReference type="CDD" id="cd02208">
    <property type="entry name" value="cupin_RmlC-like"/>
    <property type="match status" value="1"/>
</dbReference>
<name>A0ABD6C8U9_9EURY</name>
<accession>A0ABD6C8U9</accession>
<evidence type="ECO:0000313" key="3">
    <source>
        <dbReference type="Proteomes" id="UP001597119"/>
    </source>
</evidence>
<dbReference type="InterPro" id="IPR013096">
    <property type="entry name" value="Cupin_2"/>
</dbReference>
<evidence type="ECO:0000313" key="2">
    <source>
        <dbReference type="EMBL" id="MFD1585865.1"/>
    </source>
</evidence>
<dbReference type="InterPro" id="IPR014710">
    <property type="entry name" value="RmlC-like_jellyroll"/>
</dbReference>
<dbReference type="AlphaFoldDB" id="A0ABD6C8U9"/>
<feature type="domain" description="Cupin type-2" evidence="1">
    <location>
        <begin position="37"/>
        <end position="101"/>
    </location>
</feature>
<reference evidence="2 3" key="1">
    <citation type="journal article" date="2019" name="Int. J. Syst. Evol. Microbiol.">
        <title>The Global Catalogue of Microorganisms (GCM) 10K type strain sequencing project: providing services to taxonomists for standard genome sequencing and annotation.</title>
        <authorList>
            <consortium name="The Broad Institute Genomics Platform"/>
            <consortium name="The Broad Institute Genome Sequencing Center for Infectious Disease"/>
            <person name="Wu L."/>
            <person name="Ma J."/>
        </authorList>
    </citation>
    <scope>NUCLEOTIDE SEQUENCE [LARGE SCALE GENOMIC DNA]</scope>
    <source>
        <strain evidence="2 3">CGMCC 1.12125</strain>
    </source>
</reference>
<gene>
    <name evidence="2" type="ORF">ACFR9U_02630</name>
</gene>
<dbReference type="RefSeq" id="WP_247376970.1">
    <property type="nucleotide sequence ID" value="NZ_JALLGV010000003.1"/>
</dbReference>
<dbReference type="InterPro" id="IPR011051">
    <property type="entry name" value="RmlC_Cupin_sf"/>
</dbReference>
<organism evidence="2 3">
    <name type="scientific">Halorientalis brevis</name>
    <dbReference type="NCBI Taxonomy" id="1126241"/>
    <lineage>
        <taxon>Archaea</taxon>
        <taxon>Methanobacteriati</taxon>
        <taxon>Methanobacteriota</taxon>
        <taxon>Stenosarchaea group</taxon>
        <taxon>Halobacteria</taxon>
        <taxon>Halobacteriales</taxon>
        <taxon>Haloarculaceae</taxon>
        <taxon>Halorientalis</taxon>
    </lineage>
</organism>